<protein>
    <submittedName>
        <fullName evidence="2">Uncharacterized protein</fullName>
    </submittedName>
</protein>
<evidence type="ECO:0000313" key="3">
    <source>
        <dbReference type="Proteomes" id="UP001141806"/>
    </source>
</evidence>
<dbReference type="EMBL" id="JAMYWD010000005">
    <property type="protein sequence ID" value="KAJ4970704.1"/>
    <property type="molecule type" value="Genomic_DNA"/>
</dbReference>
<keyword evidence="1" id="KW-0812">Transmembrane</keyword>
<evidence type="ECO:0000313" key="2">
    <source>
        <dbReference type="EMBL" id="KAJ4970704.1"/>
    </source>
</evidence>
<organism evidence="2 3">
    <name type="scientific">Protea cynaroides</name>
    <dbReference type="NCBI Taxonomy" id="273540"/>
    <lineage>
        <taxon>Eukaryota</taxon>
        <taxon>Viridiplantae</taxon>
        <taxon>Streptophyta</taxon>
        <taxon>Embryophyta</taxon>
        <taxon>Tracheophyta</taxon>
        <taxon>Spermatophyta</taxon>
        <taxon>Magnoliopsida</taxon>
        <taxon>Proteales</taxon>
        <taxon>Proteaceae</taxon>
        <taxon>Protea</taxon>
    </lineage>
</organism>
<dbReference type="Proteomes" id="UP001141806">
    <property type="component" value="Unassembled WGS sequence"/>
</dbReference>
<keyword evidence="1" id="KW-0472">Membrane</keyword>
<proteinExistence type="predicted"/>
<sequence>MDASGCGIWKYVFGFSVICFASLGYPNPIVHICLRYGDALGTYCISSFGVCWVVVGHPYSVCWSEAELIVVGWYGTTVAMLMTKNYLNLRLQVKHLACMYLNQFLLMFGGGSTSAKVGLTTVIFCFKIYGYY</sequence>
<accession>A0A9Q0KI65</accession>
<comment type="caution">
    <text evidence="2">The sequence shown here is derived from an EMBL/GenBank/DDBJ whole genome shotgun (WGS) entry which is preliminary data.</text>
</comment>
<gene>
    <name evidence="2" type="ORF">NE237_003803</name>
</gene>
<keyword evidence="1" id="KW-1133">Transmembrane helix</keyword>
<feature type="transmembrane region" description="Helical" evidence="1">
    <location>
        <begin position="40"/>
        <end position="60"/>
    </location>
</feature>
<evidence type="ECO:0000256" key="1">
    <source>
        <dbReference type="SAM" id="Phobius"/>
    </source>
</evidence>
<dbReference type="AlphaFoldDB" id="A0A9Q0KI65"/>
<keyword evidence="3" id="KW-1185">Reference proteome</keyword>
<feature type="transmembrane region" description="Helical" evidence="1">
    <location>
        <begin position="104"/>
        <end position="129"/>
    </location>
</feature>
<name>A0A9Q0KI65_9MAGN</name>
<feature type="transmembrane region" description="Helical" evidence="1">
    <location>
        <begin position="66"/>
        <end position="83"/>
    </location>
</feature>
<feature type="transmembrane region" description="Helical" evidence="1">
    <location>
        <begin position="12"/>
        <end position="33"/>
    </location>
</feature>
<reference evidence="2" key="1">
    <citation type="journal article" date="2023" name="Plant J.">
        <title>The genome of the king protea, Protea cynaroides.</title>
        <authorList>
            <person name="Chang J."/>
            <person name="Duong T.A."/>
            <person name="Schoeman C."/>
            <person name="Ma X."/>
            <person name="Roodt D."/>
            <person name="Barker N."/>
            <person name="Li Z."/>
            <person name="Van de Peer Y."/>
            <person name="Mizrachi E."/>
        </authorList>
    </citation>
    <scope>NUCLEOTIDE SEQUENCE</scope>
    <source>
        <tissue evidence="2">Young leaves</tissue>
    </source>
</reference>